<feature type="non-terminal residue" evidence="4">
    <location>
        <position position="196"/>
    </location>
</feature>
<dbReference type="EMBL" id="ML120372">
    <property type="protein sequence ID" value="RPB01554.1"/>
    <property type="molecule type" value="Genomic_DNA"/>
</dbReference>
<dbReference type="Pfam" id="PF12796">
    <property type="entry name" value="Ank_2"/>
    <property type="match status" value="1"/>
</dbReference>
<protein>
    <submittedName>
        <fullName evidence="4">Ankyrin</fullName>
    </submittedName>
</protein>
<keyword evidence="1" id="KW-0677">Repeat</keyword>
<dbReference type="STRING" id="1336337.A0A3N4JT75"/>
<sequence>MAEICLTYLNSGQQVKVLLADPSPKHQDTPFLKYCPIYWGVHAKRELSDCAKLLALKLFKEYDGHIYTRLLLKQVKLLYGQDWQSFSSFTGLHCASFFGIAELAAALIEGECCDVNKGDFLGYTPLAWAAQNGPKTVARMPLGRKEIGPGKLDNGGRTPFPHAAWNGHAEMVKILPRQQDVNPNKPGDEGRTPLSH</sequence>
<dbReference type="SUPFAM" id="SSF48403">
    <property type="entry name" value="Ankyrin repeat"/>
    <property type="match status" value="1"/>
</dbReference>
<dbReference type="PANTHER" id="PTHR24198:SF183">
    <property type="entry name" value="SUPPRESSOR_ENHANCER OF LIN-12"/>
    <property type="match status" value="1"/>
</dbReference>
<dbReference type="OrthoDB" id="195446at2759"/>
<evidence type="ECO:0000256" key="1">
    <source>
        <dbReference type="ARBA" id="ARBA00022737"/>
    </source>
</evidence>
<organism evidence="4 5">
    <name type="scientific">Choiromyces venosus 120613-1</name>
    <dbReference type="NCBI Taxonomy" id="1336337"/>
    <lineage>
        <taxon>Eukaryota</taxon>
        <taxon>Fungi</taxon>
        <taxon>Dikarya</taxon>
        <taxon>Ascomycota</taxon>
        <taxon>Pezizomycotina</taxon>
        <taxon>Pezizomycetes</taxon>
        <taxon>Pezizales</taxon>
        <taxon>Tuberaceae</taxon>
        <taxon>Choiromyces</taxon>
    </lineage>
</organism>
<dbReference type="InterPro" id="IPR002110">
    <property type="entry name" value="Ankyrin_rpt"/>
</dbReference>
<reference evidence="4 5" key="1">
    <citation type="journal article" date="2018" name="Nat. Ecol. Evol.">
        <title>Pezizomycetes genomes reveal the molecular basis of ectomycorrhizal truffle lifestyle.</title>
        <authorList>
            <person name="Murat C."/>
            <person name="Payen T."/>
            <person name="Noel B."/>
            <person name="Kuo A."/>
            <person name="Morin E."/>
            <person name="Chen J."/>
            <person name="Kohler A."/>
            <person name="Krizsan K."/>
            <person name="Balestrini R."/>
            <person name="Da Silva C."/>
            <person name="Montanini B."/>
            <person name="Hainaut M."/>
            <person name="Levati E."/>
            <person name="Barry K.W."/>
            <person name="Belfiori B."/>
            <person name="Cichocki N."/>
            <person name="Clum A."/>
            <person name="Dockter R.B."/>
            <person name="Fauchery L."/>
            <person name="Guy J."/>
            <person name="Iotti M."/>
            <person name="Le Tacon F."/>
            <person name="Lindquist E.A."/>
            <person name="Lipzen A."/>
            <person name="Malagnac F."/>
            <person name="Mello A."/>
            <person name="Molinier V."/>
            <person name="Miyauchi S."/>
            <person name="Poulain J."/>
            <person name="Riccioni C."/>
            <person name="Rubini A."/>
            <person name="Sitrit Y."/>
            <person name="Splivallo R."/>
            <person name="Traeger S."/>
            <person name="Wang M."/>
            <person name="Zifcakova L."/>
            <person name="Wipf D."/>
            <person name="Zambonelli A."/>
            <person name="Paolocci F."/>
            <person name="Nowrousian M."/>
            <person name="Ottonello S."/>
            <person name="Baldrian P."/>
            <person name="Spatafora J.W."/>
            <person name="Henrissat B."/>
            <person name="Nagy L.G."/>
            <person name="Aury J.M."/>
            <person name="Wincker P."/>
            <person name="Grigoriev I.V."/>
            <person name="Bonfante P."/>
            <person name="Martin F.M."/>
        </authorList>
    </citation>
    <scope>NUCLEOTIDE SEQUENCE [LARGE SCALE GENOMIC DNA]</scope>
    <source>
        <strain evidence="4 5">120613-1</strain>
    </source>
</reference>
<evidence type="ECO:0000256" key="2">
    <source>
        <dbReference type="ARBA" id="ARBA00023043"/>
    </source>
</evidence>
<dbReference type="Gene3D" id="1.25.40.20">
    <property type="entry name" value="Ankyrin repeat-containing domain"/>
    <property type="match status" value="1"/>
</dbReference>
<feature type="compositionally biased region" description="Basic and acidic residues" evidence="3">
    <location>
        <begin position="186"/>
        <end position="196"/>
    </location>
</feature>
<evidence type="ECO:0000256" key="3">
    <source>
        <dbReference type="SAM" id="MobiDB-lite"/>
    </source>
</evidence>
<keyword evidence="5" id="KW-1185">Reference proteome</keyword>
<proteinExistence type="predicted"/>
<keyword evidence="2" id="KW-0040">ANK repeat</keyword>
<name>A0A3N4JT75_9PEZI</name>
<dbReference type="PANTHER" id="PTHR24198">
    <property type="entry name" value="ANKYRIN REPEAT AND PROTEIN KINASE DOMAIN-CONTAINING PROTEIN"/>
    <property type="match status" value="1"/>
</dbReference>
<accession>A0A3N4JT75</accession>
<dbReference type="AlphaFoldDB" id="A0A3N4JT75"/>
<evidence type="ECO:0000313" key="5">
    <source>
        <dbReference type="Proteomes" id="UP000276215"/>
    </source>
</evidence>
<evidence type="ECO:0000313" key="4">
    <source>
        <dbReference type="EMBL" id="RPB01554.1"/>
    </source>
</evidence>
<dbReference type="Proteomes" id="UP000276215">
    <property type="component" value="Unassembled WGS sequence"/>
</dbReference>
<gene>
    <name evidence="4" type="ORF">L873DRAFT_631775</name>
</gene>
<dbReference type="InterPro" id="IPR036770">
    <property type="entry name" value="Ankyrin_rpt-contain_sf"/>
</dbReference>
<feature type="region of interest" description="Disordered" evidence="3">
    <location>
        <begin position="176"/>
        <end position="196"/>
    </location>
</feature>